<sequence>MNFLENRVLPLLHEQFSHNGLEESYQQNVWVMAASVAPYLLSPYPHDVSNRSPIPTHTLRVVLRTTDEFGTNPYVDGTEIYLNVDEETNTAGLVWVDLWEEGSPIFHGGTIVDALKWVRGLNEPFYIQLEDPFITPVQHFFIDNND</sequence>
<dbReference type="RefSeq" id="WP_006039567.1">
    <property type="nucleotide sequence ID" value="NZ_AEDD01000010.1"/>
</dbReference>
<reference evidence="1 2" key="1">
    <citation type="submission" date="2010-07" db="EMBL/GenBank/DDBJ databases">
        <title>The draft genome of Paenibacillus curdlanolyticus YK9.</title>
        <authorList>
            <consortium name="US DOE Joint Genome Institute (JGI-PGF)"/>
            <person name="Lucas S."/>
            <person name="Copeland A."/>
            <person name="Lapidus A."/>
            <person name="Cheng J.-F."/>
            <person name="Bruce D."/>
            <person name="Goodwin L."/>
            <person name="Pitluck S."/>
            <person name="Land M.L."/>
            <person name="Hauser L."/>
            <person name="Chang Y.-J."/>
            <person name="Jeffries C."/>
            <person name="Anderson I.J."/>
            <person name="Johnson E."/>
            <person name="Loganathan U."/>
            <person name="Mulhopadhyay B."/>
            <person name="Kyrpides N."/>
            <person name="Woyke T.J."/>
        </authorList>
    </citation>
    <scope>NUCLEOTIDE SEQUENCE [LARGE SCALE GENOMIC DNA]</scope>
    <source>
        <strain evidence="1 2">YK9</strain>
    </source>
</reference>
<proteinExistence type="predicted"/>
<dbReference type="EMBL" id="AEDD01000010">
    <property type="protein sequence ID" value="EFM09532.1"/>
    <property type="molecule type" value="Genomic_DNA"/>
</dbReference>
<dbReference type="Proteomes" id="UP000005387">
    <property type="component" value="Unassembled WGS sequence"/>
</dbReference>
<evidence type="ECO:0000313" key="1">
    <source>
        <dbReference type="EMBL" id="EFM09532.1"/>
    </source>
</evidence>
<dbReference type="OrthoDB" id="2625515at2"/>
<organism evidence="1 2">
    <name type="scientific">Paenibacillus curdlanolyticus YK9</name>
    <dbReference type="NCBI Taxonomy" id="717606"/>
    <lineage>
        <taxon>Bacteria</taxon>
        <taxon>Bacillati</taxon>
        <taxon>Bacillota</taxon>
        <taxon>Bacilli</taxon>
        <taxon>Bacillales</taxon>
        <taxon>Paenibacillaceae</taxon>
        <taxon>Paenibacillus</taxon>
    </lineage>
</organism>
<dbReference type="STRING" id="717606.PaecuDRAFT_3579"/>
<gene>
    <name evidence="1" type="ORF">PaecuDRAFT_3579</name>
</gene>
<accession>E0ID77</accession>
<name>E0ID77_9BACL</name>
<keyword evidence="2" id="KW-1185">Reference proteome</keyword>
<evidence type="ECO:0000313" key="2">
    <source>
        <dbReference type="Proteomes" id="UP000005387"/>
    </source>
</evidence>
<dbReference type="eggNOG" id="ENOG502ZY1I">
    <property type="taxonomic scope" value="Bacteria"/>
</dbReference>
<dbReference type="AlphaFoldDB" id="E0ID77"/>
<protein>
    <submittedName>
        <fullName evidence="1">Uncharacterized protein</fullName>
    </submittedName>
</protein>